<keyword evidence="2" id="KW-1185">Reference proteome</keyword>
<accession>A0A846MQ43</accession>
<evidence type="ECO:0000313" key="1">
    <source>
        <dbReference type="EMBL" id="NIK73683.1"/>
    </source>
</evidence>
<gene>
    <name evidence="1" type="ORF">FHS56_001196</name>
</gene>
<evidence type="ECO:0000313" key="2">
    <source>
        <dbReference type="Proteomes" id="UP000537126"/>
    </source>
</evidence>
<dbReference type="Proteomes" id="UP000537126">
    <property type="component" value="Unassembled WGS sequence"/>
</dbReference>
<protein>
    <submittedName>
        <fullName evidence="1">Nitric oxide reductase activation protein</fullName>
    </submittedName>
</protein>
<dbReference type="AlphaFoldDB" id="A0A846MQ43"/>
<comment type="caution">
    <text evidence="1">The sequence shown here is derived from an EMBL/GenBank/DDBJ whole genome shotgun (WGS) entry which is preliminary data.</text>
</comment>
<sequence>MDIRFYWEQYNSNRPHEVSEATFRSLCLLYPVVYVLTADGKLDLVERHFLKQMEKSSDSGNDLLHLEVLHIAQNRDAYRPLFVDALHDLLQKGDIKADTIFHSMLLAARCSYNDWKNNAIYAQYPAWAEVPVKLLAVFLQASEEKSSLSEAEKQAIVEMMEALTGDATPYAQEIEAADL</sequence>
<dbReference type="RefSeq" id="WP_166918960.1">
    <property type="nucleotide sequence ID" value="NZ_JAASRN010000002.1"/>
</dbReference>
<reference evidence="1 2" key="1">
    <citation type="submission" date="2020-03" db="EMBL/GenBank/DDBJ databases">
        <title>Genomic Encyclopedia of Type Strains, Phase IV (KMG-IV): sequencing the most valuable type-strain genomes for metagenomic binning, comparative biology and taxonomic classification.</title>
        <authorList>
            <person name="Goeker M."/>
        </authorList>
    </citation>
    <scope>NUCLEOTIDE SEQUENCE [LARGE SCALE GENOMIC DNA]</scope>
    <source>
        <strain evidence="1 2">DSM 5718</strain>
    </source>
</reference>
<name>A0A846MQ43_9BACT</name>
<dbReference type="EMBL" id="JAASRN010000002">
    <property type="protein sequence ID" value="NIK73683.1"/>
    <property type="molecule type" value="Genomic_DNA"/>
</dbReference>
<proteinExistence type="predicted"/>
<organism evidence="1 2">
    <name type="scientific">Thermonema lapsum</name>
    <dbReference type="NCBI Taxonomy" id="28195"/>
    <lineage>
        <taxon>Bacteria</taxon>
        <taxon>Pseudomonadati</taxon>
        <taxon>Bacteroidota</taxon>
        <taxon>Cytophagia</taxon>
        <taxon>Cytophagales</taxon>
        <taxon>Thermonemataceae</taxon>
        <taxon>Thermonema</taxon>
    </lineage>
</organism>